<keyword evidence="3" id="KW-0813">Transport</keyword>
<reference evidence="10" key="1">
    <citation type="journal article" date="2019" name="Int. J. Syst. Evol. Microbiol.">
        <title>The Global Catalogue of Microorganisms (GCM) 10K type strain sequencing project: providing services to taxonomists for standard genome sequencing and annotation.</title>
        <authorList>
            <consortium name="The Broad Institute Genomics Platform"/>
            <consortium name="The Broad Institute Genome Sequencing Center for Infectious Disease"/>
            <person name="Wu L."/>
            <person name="Ma J."/>
        </authorList>
    </citation>
    <scope>NUCLEOTIDE SEQUENCE [LARGE SCALE GENOMIC DNA]</scope>
    <source>
        <strain evidence="10">NBRC 101365</strain>
    </source>
</reference>
<evidence type="ECO:0000256" key="6">
    <source>
        <dbReference type="ARBA" id="ARBA00022989"/>
    </source>
</evidence>
<dbReference type="PANTHER" id="PTHR21716:SF67">
    <property type="entry name" value="TRANSPORT PROTEIN YDIK-RELATED"/>
    <property type="match status" value="1"/>
</dbReference>
<dbReference type="Pfam" id="PF01594">
    <property type="entry name" value="AI-2E_transport"/>
    <property type="match status" value="1"/>
</dbReference>
<dbReference type="Proteomes" id="UP001156882">
    <property type="component" value="Unassembled WGS sequence"/>
</dbReference>
<proteinExistence type="inferred from homology"/>
<name>A0ABQ6CMC5_9HYPH</name>
<dbReference type="NCBIfam" id="NF008216">
    <property type="entry name" value="PRK10983.1"/>
    <property type="match status" value="1"/>
</dbReference>
<accession>A0ABQ6CMC5</accession>
<feature type="transmembrane region" description="Helical" evidence="8">
    <location>
        <begin position="279"/>
        <end position="297"/>
    </location>
</feature>
<feature type="transmembrane region" description="Helical" evidence="8">
    <location>
        <begin position="65"/>
        <end position="84"/>
    </location>
</feature>
<gene>
    <name evidence="9" type="ORF">GCM10007874_44650</name>
</gene>
<keyword evidence="5 8" id="KW-0812">Transmembrane</keyword>
<comment type="similarity">
    <text evidence="2">Belongs to the autoinducer-2 exporter (AI-2E) (TC 2.A.86) family.</text>
</comment>
<feature type="transmembrane region" description="Helical" evidence="8">
    <location>
        <begin position="164"/>
        <end position="190"/>
    </location>
</feature>
<evidence type="ECO:0000256" key="8">
    <source>
        <dbReference type="SAM" id="Phobius"/>
    </source>
</evidence>
<feature type="transmembrane region" description="Helical" evidence="8">
    <location>
        <begin position="211"/>
        <end position="235"/>
    </location>
</feature>
<keyword evidence="6 8" id="KW-1133">Transmembrane helix</keyword>
<evidence type="ECO:0000256" key="2">
    <source>
        <dbReference type="ARBA" id="ARBA00009773"/>
    </source>
</evidence>
<feature type="transmembrane region" description="Helical" evidence="8">
    <location>
        <begin position="241"/>
        <end position="272"/>
    </location>
</feature>
<comment type="caution">
    <text evidence="9">The sequence shown here is derived from an EMBL/GenBank/DDBJ whole genome shotgun (WGS) entry which is preliminary data.</text>
</comment>
<keyword evidence="10" id="KW-1185">Reference proteome</keyword>
<protein>
    <submittedName>
        <fullName evidence="9">Membrane protein</fullName>
    </submittedName>
</protein>
<evidence type="ECO:0000256" key="3">
    <source>
        <dbReference type="ARBA" id="ARBA00022448"/>
    </source>
</evidence>
<dbReference type="InterPro" id="IPR002549">
    <property type="entry name" value="AI-2E-like"/>
</dbReference>
<dbReference type="RefSeq" id="WP_284314492.1">
    <property type="nucleotide sequence ID" value="NZ_BSPC01000049.1"/>
</dbReference>
<sequence>MPQSHQDIGRITLNVLFIGGLLLASFFVLRPFLPAILWATTLVLATWPLMRWVERHVGNRRGIAVLIMTALILMLLIVPLWLAVSKVVTNLDVIADLLRKILLMRIPAPPPWLADVPIVGARIADTWEGLTSTGVQDLAATWLAPYAGTATQWLASVAGSLGGLLVQLLLSTVLAAVLYAGGENAGAYMLRFGRRMARERGERAVALAGQAIRAVALGVVVTALVQSLIGGIGLVAVGVDFAALLTALMFILCLVQVGPGFVLLPAVIWLFYSGEVIRGAALLAFTLVAGTIDQIIRPVLIRRGANLPLLLIMAGVIGGLITFGLLGIFIGPTVLAVAYTLLTAWISEDDEPQSEELPAVEPLAKR</sequence>
<feature type="transmembrane region" description="Helical" evidence="8">
    <location>
        <begin position="309"/>
        <end position="342"/>
    </location>
</feature>
<evidence type="ECO:0000256" key="7">
    <source>
        <dbReference type="ARBA" id="ARBA00023136"/>
    </source>
</evidence>
<evidence type="ECO:0000313" key="9">
    <source>
        <dbReference type="EMBL" id="GLS21448.1"/>
    </source>
</evidence>
<comment type="subcellular location">
    <subcellularLocation>
        <location evidence="1">Cell membrane</location>
        <topology evidence="1">Multi-pass membrane protein</topology>
    </subcellularLocation>
</comment>
<dbReference type="PANTHER" id="PTHR21716">
    <property type="entry name" value="TRANSMEMBRANE PROTEIN"/>
    <property type="match status" value="1"/>
</dbReference>
<organism evidence="9 10">
    <name type="scientific">Labrys miyagiensis</name>
    <dbReference type="NCBI Taxonomy" id="346912"/>
    <lineage>
        <taxon>Bacteria</taxon>
        <taxon>Pseudomonadati</taxon>
        <taxon>Pseudomonadota</taxon>
        <taxon>Alphaproteobacteria</taxon>
        <taxon>Hyphomicrobiales</taxon>
        <taxon>Xanthobacteraceae</taxon>
        <taxon>Labrys</taxon>
    </lineage>
</organism>
<evidence type="ECO:0000256" key="5">
    <source>
        <dbReference type="ARBA" id="ARBA00022692"/>
    </source>
</evidence>
<evidence type="ECO:0000256" key="1">
    <source>
        <dbReference type="ARBA" id="ARBA00004651"/>
    </source>
</evidence>
<keyword evidence="7 8" id="KW-0472">Membrane</keyword>
<evidence type="ECO:0000313" key="10">
    <source>
        <dbReference type="Proteomes" id="UP001156882"/>
    </source>
</evidence>
<evidence type="ECO:0000256" key="4">
    <source>
        <dbReference type="ARBA" id="ARBA00022475"/>
    </source>
</evidence>
<feature type="transmembrane region" description="Helical" evidence="8">
    <location>
        <begin position="12"/>
        <end position="29"/>
    </location>
</feature>
<dbReference type="EMBL" id="BSPC01000049">
    <property type="protein sequence ID" value="GLS21448.1"/>
    <property type="molecule type" value="Genomic_DNA"/>
</dbReference>
<keyword evidence="4" id="KW-1003">Cell membrane</keyword>
<feature type="transmembrane region" description="Helical" evidence="8">
    <location>
        <begin position="35"/>
        <end position="53"/>
    </location>
</feature>